<gene>
    <name evidence="6" type="ORF">B0T17DRAFT_621276</name>
</gene>
<keyword evidence="4" id="KW-0479">Metal-binding</keyword>
<dbReference type="PANTHER" id="PTHR24305:SF210">
    <property type="entry name" value="CYTOCHROME P450 MONOOXYGENASE ASQL-RELATED"/>
    <property type="match status" value="1"/>
</dbReference>
<evidence type="ECO:0000256" key="5">
    <source>
        <dbReference type="ARBA" id="ARBA00023004"/>
    </source>
</evidence>
<dbReference type="GO" id="GO:0016705">
    <property type="term" value="F:oxidoreductase activity, acting on paired donors, with incorporation or reduction of molecular oxygen"/>
    <property type="evidence" value="ECO:0007669"/>
    <property type="project" value="InterPro"/>
</dbReference>
<protein>
    <submittedName>
        <fullName evidence="6">Cytochrome P450</fullName>
    </submittedName>
</protein>
<dbReference type="EMBL" id="JAULSR010000011">
    <property type="protein sequence ID" value="KAK0609992.1"/>
    <property type="molecule type" value="Genomic_DNA"/>
</dbReference>
<dbReference type="SUPFAM" id="SSF48264">
    <property type="entry name" value="Cytochrome P450"/>
    <property type="match status" value="1"/>
</dbReference>
<organism evidence="6 7">
    <name type="scientific">Bombardia bombarda</name>
    <dbReference type="NCBI Taxonomy" id="252184"/>
    <lineage>
        <taxon>Eukaryota</taxon>
        <taxon>Fungi</taxon>
        <taxon>Dikarya</taxon>
        <taxon>Ascomycota</taxon>
        <taxon>Pezizomycotina</taxon>
        <taxon>Sordariomycetes</taxon>
        <taxon>Sordariomycetidae</taxon>
        <taxon>Sordariales</taxon>
        <taxon>Lasiosphaeriaceae</taxon>
        <taxon>Bombardia</taxon>
    </lineage>
</organism>
<dbReference type="AlphaFoldDB" id="A0AA39TR44"/>
<dbReference type="GO" id="GO:0004497">
    <property type="term" value="F:monooxygenase activity"/>
    <property type="evidence" value="ECO:0007669"/>
    <property type="project" value="InterPro"/>
</dbReference>
<sequence length="387" mass="43914">MELFVQVGYDALDTGDGGIGGENDPARHREIAKKLAPTFSMKNFRAKEAAIQTHIDLFVQRMKEHGGGEKGVDMESWSDWLGLDLSADLTYSLDMSQMRDMKSSVLLINCLKLNLFATLSQITRKIRLLTPVMYLCIPPSVLLAMPKLIKMNKQDVMLRIERQGKTEHLDYFEQLVPADKPAPVDKKEIYHLQNVSGQVMIAGWQPVANQYYSLLLFLLGEPDAYAALVDEIRTGFADYDDIKIETVTNLKYLNACAQESLRPHSATADGLPRVGLFAAARHPRYFTDPLKFRPERWLSPDHPRYDPRYKDDSLKASKPFSQEPRGCPGAVIASVVIRLFVAKVLWGFDLEAVAGRNGLPVFERDFTVMAFWKLPPFYVRFKPVERK</sequence>
<proteinExistence type="inferred from homology"/>
<comment type="similarity">
    <text evidence="2">Belongs to the cytochrome P450 family.</text>
</comment>
<dbReference type="Proteomes" id="UP001174934">
    <property type="component" value="Unassembled WGS sequence"/>
</dbReference>
<comment type="caution">
    <text evidence="6">The sequence shown here is derived from an EMBL/GenBank/DDBJ whole genome shotgun (WGS) entry which is preliminary data.</text>
</comment>
<name>A0AA39TR44_9PEZI</name>
<reference evidence="6" key="1">
    <citation type="submission" date="2023-06" db="EMBL/GenBank/DDBJ databases">
        <title>Genome-scale phylogeny and comparative genomics of the fungal order Sordariales.</title>
        <authorList>
            <consortium name="Lawrence Berkeley National Laboratory"/>
            <person name="Hensen N."/>
            <person name="Bonometti L."/>
            <person name="Westerberg I."/>
            <person name="Brannstrom I.O."/>
            <person name="Guillou S."/>
            <person name="Cros-Aarteil S."/>
            <person name="Calhoun S."/>
            <person name="Haridas S."/>
            <person name="Kuo A."/>
            <person name="Mondo S."/>
            <person name="Pangilinan J."/>
            <person name="Riley R."/>
            <person name="LaButti K."/>
            <person name="Andreopoulos B."/>
            <person name="Lipzen A."/>
            <person name="Chen C."/>
            <person name="Yanf M."/>
            <person name="Daum C."/>
            <person name="Ng V."/>
            <person name="Clum A."/>
            <person name="Steindorff A."/>
            <person name="Ohm R."/>
            <person name="Martin F."/>
            <person name="Silar P."/>
            <person name="Natvig D."/>
            <person name="Lalanne C."/>
            <person name="Gautier V."/>
            <person name="Ament-velasquez S.L."/>
            <person name="Kruys A."/>
            <person name="Hutchinson M.I."/>
            <person name="Powell A.J."/>
            <person name="Barry K."/>
            <person name="Miller A.N."/>
            <person name="Grigoriev I.V."/>
            <person name="Debuchy R."/>
            <person name="Gladieux P."/>
            <person name="Thoren M.H."/>
            <person name="Johannesson H."/>
        </authorList>
    </citation>
    <scope>NUCLEOTIDE SEQUENCE</scope>
    <source>
        <strain evidence="6">SMH3391-2</strain>
    </source>
</reference>
<dbReference type="Gene3D" id="1.10.630.10">
    <property type="entry name" value="Cytochrome P450"/>
    <property type="match status" value="1"/>
</dbReference>
<keyword evidence="3" id="KW-0349">Heme</keyword>
<evidence type="ECO:0000256" key="4">
    <source>
        <dbReference type="ARBA" id="ARBA00022723"/>
    </source>
</evidence>
<evidence type="ECO:0000256" key="1">
    <source>
        <dbReference type="ARBA" id="ARBA00001971"/>
    </source>
</evidence>
<keyword evidence="5" id="KW-0408">Iron</keyword>
<dbReference type="PANTHER" id="PTHR24305">
    <property type="entry name" value="CYTOCHROME P450"/>
    <property type="match status" value="1"/>
</dbReference>
<keyword evidence="7" id="KW-1185">Reference proteome</keyword>
<dbReference type="GO" id="GO:0020037">
    <property type="term" value="F:heme binding"/>
    <property type="evidence" value="ECO:0007669"/>
    <property type="project" value="InterPro"/>
</dbReference>
<evidence type="ECO:0000256" key="3">
    <source>
        <dbReference type="ARBA" id="ARBA00022617"/>
    </source>
</evidence>
<dbReference type="InterPro" id="IPR001128">
    <property type="entry name" value="Cyt_P450"/>
</dbReference>
<evidence type="ECO:0000313" key="6">
    <source>
        <dbReference type="EMBL" id="KAK0609992.1"/>
    </source>
</evidence>
<dbReference type="Pfam" id="PF00067">
    <property type="entry name" value="p450"/>
    <property type="match status" value="2"/>
</dbReference>
<accession>A0AA39TR44</accession>
<dbReference type="InterPro" id="IPR050121">
    <property type="entry name" value="Cytochrome_P450_monoxygenase"/>
</dbReference>
<dbReference type="InterPro" id="IPR036396">
    <property type="entry name" value="Cyt_P450_sf"/>
</dbReference>
<evidence type="ECO:0000256" key="2">
    <source>
        <dbReference type="ARBA" id="ARBA00010617"/>
    </source>
</evidence>
<evidence type="ECO:0000313" key="7">
    <source>
        <dbReference type="Proteomes" id="UP001174934"/>
    </source>
</evidence>
<dbReference type="GO" id="GO:0005506">
    <property type="term" value="F:iron ion binding"/>
    <property type="evidence" value="ECO:0007669"/>
    <property type="project" value="InterPro"/>
</dbReference>
<comment type="cofactor">
    <cofactor evidence="1">
        <name>heme</name>
        <dbReference type="ChEBI" id="CHEBI:30413"/>
    </cofactor>
</comment>